<protein>
    <submittedName>
        <fullName evidence="1">Uncharacterized protein</fullName>
    </submittedName>
</protein>
<gene>
    <name evidence="1" type="ORF">METZ01_LOCUS458393</name>
</gene>
<dbReference type="EMBL" id="UINC01191081">
    <property type="protein sequence ID" value="SVE05539.1"/>
    <property type="molecule type" value="Genomic_DNA"/>
</dbReference>
<name>A0A383AD81_9ZZZZ</name>
<dbReference type="AlphaFoldDB" id="A0A383AD81"/>
<proteinExistence type="predicted"/>
<evidence type="ECO:0000313" key="1">
    <source>
        <dbReference type="EMBL" id="SVE05539.1"/>
    </source>
</evidence>
<feature type="non-terminal residue" evidence="1">
    <location>
        <position position="1"/>
    </location>
</feature>
<sequence>FPLQLDWLHVLSGLAETDCIASNTDLHFSHSYSYIGID</sequence>
<accession>A0A383AD81</accession>
<reference evidence="1" key="1">
    <citation type="submission" date="2018-05" db="EMBL/GenBank/DDBJ databases">
        <authorList>
            <person name="Lanie J.A."/>
            <person name="Ng W.-L."/>
            <person name="Kazmierczak K.M."/>
            <person name="Andrzejewski T.M."/>
            <person name="Davidsen T.M."/>
            <person name="Wayne K.J."/>
            <person name="Tettelin H."/>
            <person name="Glass J.I."/>
            <person name="Rusch D."/>
            <person name="Podicherti R."/>
            <person name="Tsui H.-C.T."/>
            <person name="Winkler M.E."/>
        </authorList>
    </citation>
    <scope>NUCLEOTIDE SEQUENCE</scope>
</reference>
<organism evidence="1">
    <name type="scientific">marine metagenome</name>
    <dbReference type="NCBI Taxonomy" id="408172"/>
    <lineage>
        <taxon>unclassified sequences</taxon>
        <taxon>metagenomes</taxon>
        <taxon>ecological metagenomes</taxon>
    </lineage>
</organism>